<dbReference type="Proteomes" id="UP000000305">
    <property type="component" value="Unassembled WGS sequence"/>
</dbReference>
<proteinExistence type="predicted"/>
<dbReference type="AlphaFoldDB" id="E9FVZ9"/>
<dbReference type="KEGG" id="dpx:DAPPUDRAFT_233875"/>
<evidence type="ECO:0000256" key="1">
    <source>
        <dbReference type="SAM" id="MobiDB-lite"/>
    </source>
</evidence>
<organism evidence="2 3">
    <name type="scientific">Daphnia pulex</name>
    <name type="common">Water flea</name>
    <dbReference type="NCBI Taxonomy" id="6669"/>
    <lineage>
        <taxon>Eukaryota</taxon>
        <taxon>Metazoa</taxon>
        <taxon>Ecdysozoa</taxon>
        <taxon>Arthropoda</taxon>
        <taxon>Crustacea</taxon>
        <taxon>Branchiopoda</taxon>
        <taxon>Diplostraca</taxon>
        <taxon>Cladocera</taxon>
        <taxon>Anomopoda</taxon>
        <taxon>Daphniidae</taxon>
        <taxon>Daphnia</taxon>
    </lineage>
</organism>
<feature type="region of interest" description="Disordered" evidence="1">
    <location>
        <begin position="67"/>
        <end position="102"/>
    </location>
</feature>
<gene>
    <name evidence="2" type="ORF">DAPPUDRAFT_233875</name>
</gene>
<dbReference type="HOGENOM" id="CLU_2280204_0_0_1"/>
<accession>E9FVZ9</accession>
<sequence length="102" mass="11858">MLGFLVTYAPEETTEKEEEESYTEKCLDKFQVVNAPVDQMIVNDLFVVLLQLATTHRLAFERLKRRRGGKKRIKNDGDDDVGSQKQEEAHFRNGSFRWIAPQ</sequence>
<keyword evidence="3" id="KW-1185">Reference proteome</keyword>
<name>E9FVZ9_DAPPU</name>
<reference evidence="2 3" key="1">
    <citation type="journal article" date="2011" name="Science">
        <title>The ecoresponsive genome of Daphnia pulex.</title>
        <authorList>
            <person name="Colbourne J.K."/>
            <person name="Pfrender M.E."/>
            <person name="Gilbert D."/>
            <person name="Thomas W.K."/>
            <person name="Tucker A."/>
            <person name="Oakley T.H."/>
            <person name="Tokishita S."/>
            <person name="Aerts A."/>
            <person name="Arnold G.J."/>
            <person name="Basu M.K."/>
            <person name="Bauer D.J."/>
            <person name="Caceres C.E."/>
            <person name="Carmel L."/>
            <person name="Casola C."/>
            <person name="Choi J.H."/>
            <person name="Detter J.C."/>
            <person name="Dong Q."/>
            <person name="Dusheyko S."/>
            <person name="Eads B.D."/>
            <person name="Frohlich T."/>
            <person name="Geiler-Samerotte K.A."/>
            <person name="Gerlach D."/>
            <person name="Hatcher P."/>
            <person name="Jogdeo S."/>
            <person name="Krijgsveld J."/>
            <person name="Kriventseva E.V."/>
            <person name="Kultz D."/>
            <person name="Laforsch C."/>
            <person name="Lindquist E."/>
            <person name="Lopez J."/>
            <person name="Manak J.R."/>
            <person name="Muller J."/>
            <person name="Pangilinan J."/>
            <person name="Patwardhan R.P."/>
            <person name="Pitluck S."/>
            <person name="Pritham E.J."/>
            <person name="Rechtsteiner A."/>
            <person name="Rho M."/>
            <person name="Rogozin I.B."/>
            <person name="Sakarya O."/>
            <person name="Salamov A."/>
            <person name="Schaack S."/>
            <person name="Shapiro H."/>
            <person name="Shiga Y."/>
            <person name="Skalitzky C."/>
            <person name="Smith Z."/>
            <person name="Souvorov A."/>
            <person name="Sung W."/>
            <person name="Tang Z."/>
            <person name="Tsuchiya D."/>
            <person name="Tu H."/>
            <person name="Vos H."/>
            <person name="Wang M."/>
            <person name="Wolf Y.I."/>
            <person name="Yamagata H."/>
            <person name="Yamada T."/>
            <person name="Ye Y."/>
            <person name="Shaw J.R."/>
            <person name="Andrews J."/>
            <person name="Crease T.J."/>
            <person name="Tang H."/>
            <person name="Lucas S.M."/>
            <person name="Robertson H.M."/>
            <person name="Bork P."/>
            <person name="Koonin E.V."/>
            <person name="Zdobnov E.M."/>
            <person name="Grigoriev I.V."/>
            <person name="Lynch M."/>
            <person name="Boore J.L."/>
        </authorList>
    </citation>
    <scope>NUCLEOTIDE SEQUENCE [LARGE SCALE GENOMIC DNA]</scope>
</reference>
<dbReference type="InParanoid" id="E9FVZ9"/>
<evidence type="ECO:0000313" key="3">
    <source>
        <dbReference type="Proteomes" id="UP000000305"/>
    </source>
</evidence>
<dbReference type="EMBL" id="GL732525">
    <property type="protein sequence ID" value="EFX89013.1"/>
    <property type="molecule type" value="Genomic_DNA"/>
</dbReference>
<protein>
    <submittedName>
        <fullName evidence="2">Uncharacterized protein</fullName>
    </submittedName>
</protein>
<evidence type="ECO:0000313" key="2">
    <source>
        <dbReference type="EMBL" id="EFX89013.1"/>
    </source>
</evidence>